<gene>
    <name evidence="3" type="ORF">SAMN02745221_02110</name>
</gene>
<dbReference type="InterPro" id="IPR009242">
    <property type="entry name" value="DUF896"/>
</dbReference>
<proteinExistence type="inferred from homology"/>
<name>A0A1M5RUB1_9FIRM</name>
<accession>A0A1M5RUB1</accession>
<dbReference type="PANTHER" id="PTHR37300:SF1">
    <property type="entry name" value="UPF0291 PROTEIN YNZC"/>
    <property type="match status" value="1"/>
</dbReference>
<dbReference type="GO" id="GO:0005737">
    <property type="term" value="C:cytoplasm"/>
    <property type="evidence" value="ECO:0007669"/>
    <property type="project" value="UniProtKB-SubCell"/>
</dbReference>
<dbReference type="SUPFAM" id="SSF158221">
    <property type="entry name" value="YnzC-like"/>
    <property type="match status" value="1"/>
</dbReference>
<evidence type="ECO:0000313" key="3">
    <source>
        <dbReference type="EMBL" id="SHH29816.1"/>
    </source>
</evidence>
<sequence length="68" mass="7864">MADNNQPAGISEEKINRINELVRKKKTIGLTEEELKEQKELYAEFLSNIRKQVEVQLYAAGFTKKPKN</sequence>
<comment type="subcellular location">
    <subcellularLocation>
        <location evidence="2">Cytoplasm</location>
    </subcellularLocation>
</comment>
<dbReference type="Gene3D" id="1.10.287.540">
    <property type="entry name" value="Helix hairpin bin"/>
    <property type="match status" value="1"/>
</dbReference>
<dbReference type="HAMAP" id="MF_01103">
    <property type="entry name" value="UPF0291"/>
    <property type="match status" value="1"/>
</dbReference>
<reference evidence="4" key="1">
    <citation type="submission" date="2016-11" db="EMBL/GenBank/DDBJ databases">
        <authorList>
            <person name="Varghese N."/>
            <person name="Submissions S."/>
        </authorList>
    </citation>
    <scope>NUCLEOTIDE SEQUENCE [LARGE SCALE GENOMIC DNA]</scope>
    <source>
        <strain evidence="4">DSM 11003</strain>
    </source>
</reference>
<dbReference type="Pfam" id="PF05979">
    <property type="entry name" value="DUF896"/>
    <property type="match status" value="1"/>
</dbReference>
<comment type="similarity">
    <text evidence="2">Belongs to the UPF0291 family.</text>
</comment>
<dbReference type="AlphaFoldDB" id="A0A1M5RUB1"/>
<dbReference type="PANTHER" id="PTHR37300">
    <property type="entry name" value="UPF0291 PROTEIN CBO2609/CLC_2481"/>
    <property type="match status" value="1"/>
</dbReference>
<dbReference type="EMBL" id="FQWY01000058">
    <property type="protein sequence ID" value="SHH29816.1"/>
    <property type="molecule type" value="Genomic_DNA"/>
</dbReference>
<dbReference type="Proteomes" id="UP000242329">
    <property type="component" value="Unassembled WGS sequence"/>
</dbReference>
<evidence type="ECO:0000256" key="2">
    <source>
        <dbReference type="HAMAP-Rule" id="MF_01103"/>
    </source>
</evidence>
<dbReference type="OrthoDB" id="390105at2"/>
<organism evidence="3 4">
    <name type="scientific">Thermosyntropha lipolytica DSM 11003</name>
    <dbReference type="NCBI Taxonomy" id="1123382"/>
    <lineage>
        <taxon>Bacteria</taxon>
        <taxon>Bacillati</taxon>
        <taxon>Bacillota</taxon>
        <taxon>Clostridia</taxon>
        <taxon>Eubacteriales</taxon>
        <taxon>Syntrophomonadaceae</taxon>
        <taxon>Thermosyntropha</taxon>
    </lineage>
</organism>
<keyword evidence="4" id="KW-1185">Reference proteome</keyword>
<dbReference type="RefSeq" id="WP_073093488.1">
    <property type="nucleotide sequence ID" value="NZ_FQWY01000058.1"/>
</dbReference>
<protein>
    <recommendedName>
        <fullName evidence="2">UPF0291 protein SAMN02745221_02110</fullName>
    </recommendedName>
</protein>
<evidence type="ECO:0000313" key="4">
    <source>
        <dbReference type="Proteomes" id="UP000242329"/>
    </source>
</evidence>
<evidence type="ECO:0000256" key="1">
    <source>
        <dbReference type="ARBA" id="ARBA00022490"/>
    </source>
</evidence>
<keyword evidence="1 2" id="KW-0963">Cytoplasm</keyword>